<evidence type="ECO:0000256" key="5">
    <source>
        <dbReference type="SAM" id="Phobius"/>
    </source>
</evidence>
<keyword evidence="4 5" id="KW-0472">Membrane</keyword>
<dbReference type="Pfam" id="PF01124">
    <property type="entry name" value="MAPEG"/>
    <property type="match status" value="1"/>
</dbReference>
<dbReference type="GO" id="GO:0016020">
    <property type="term" value="C:membrane"/>
    <property type="evidence" value="ECO:0007669"/>
    <property type="project" value="UniProtKB-SubCell"/>
</dbReference>
<dbReference type="Proteomes" id="UP000544122">
    <property type="component" value="Unassembled WGS sequence"/>
</dbReference>
<dbReference type="GO" id="GO:0004364">
    <property type="term" value="F:glutathione transferase activity"/>
    <property type="evidence" value="ECO:0007669"/>
    <property type="project" value="TreeGrafter"/>
</dbReference>
<keyword evidence="2 5" id="KW-0812">Transmembrane</keyword>
<proteinExistence type="predicted"/>
<evidence type="ECO:0000313" key="7">
    <source>
        <dbReference type="Proteomes" id="UP000544122"/>
    </source>
</evidence>
<dbReference type="PANTHER" id="PTHR10250:SF15">
    <property type="entry name" value="MICROSOMAL GLUTATHIONE S-TRANSFERASE-RELATED"/>
    <property type="match status" value="1"/>
</dbReference>
<dbReference type="InterPro" id="IPR050997">
    <property type="entry name" value="MAPEG"/>
</dbReference>
<feature type="transmembrane region" description="Helical" evidence="5">
    <location>
        <begin position="107"/>
        <end position="130"/>
    </location>
</feature>
<keyword evidence="7" id="KW-1185">Reference proteome</keyword>
<dbReference type="SUPFAM" id="SSF161084">
    <property type="entry name" value="MAPEG domain-like"/>
    <property type="match status" value="1"/>
</dbReference>
<evidence type="ECO:0000313" key="6">
    <source>
        <dbReference type="EMBL" id="NOJ38875.1"/>
    </source>
</evidence>
<evidence type="ECO:0000256" key="2">
    <source>
        <dbReference type="ARBA" id="ARBA00022692"/>
    </source>
</evidence>
<dbReference type="InterPro" id="IPR001129">
    <property type="entry name" value="Membr-assoc_MAPEG"/>
</dbReference>
<gene>
    <name evidence="6" type="ORF">HCN58_04485</name>
</gene>
<evidence type="ECO:0000256" key="4">
    <source>
        <dbReference type="ARBA" id="ARBA00023136"/>
    </source>
</evidence>
<evidence type="ECO:0000256" key="1">
    <source>
        <dbReference type="ARBA" id="ARBA00004141"/>
    </source>
</evidence>
<protein>
    <submittedName>
        <fullName evidence="6">MAPEG family protein</fullName>
    </submittedName>
</protein>
<sequence length="132" mass="14589">MQSYFYVAIVTLMTALLCFAMAAQVARTRNKVGIFAPTLTGDPLLERTIRAHLNTLEWMPIFLPSLWLFALYWSPVGATVLGSIWIVGRIVYFLGYRSAAKNRSPGFFIQALAVFALLLGALGRIAYLAVTA</sequence>
<reference evidence="6 7" key="1">
    <citation type="submission" date="2020-03" db="EMBL/GenBank/DDBJ databases">
        <title>Bradyrhizobium diversity isolated from nodules of Indigofera sp.</title>
        <authorList>
            <person name="Klepa M."/>
            <person name="Helene L."/>
            <person name="Hungria M."/>
        </authorList>
    </citation>
    <scope>NUCLEOTIDE SEQUENCE [LARGE SCALE GENOMIC DNA]</scope>
    <source>
        <strain evidence="6 7">WSM 1791</strain>
    </source>
</reference>
<feature type="transmembrane region" description="Helical" evidence="5">
    <location>
        <begin position="66"/>
        <end position="95"/>
    </location>
</feature>
<accession>A0A7Y4GN64</accession>
<dbReference type="RefSeq" id="WP_171578162.1">
    <property type="nucleotide sequence ID" value="NZ_JAAVLX010000002.1"/>
</dbReference>
<organism evidence="6 7">
    <name type="scientific">Bradyrhizobium australiense</name>
    <dbReference type="NCBI Taxonomy" id="2721161"/>
    <lineage>
        <taxon>Bacteria</taxon>
        <taxon>Pseudomonadati</taxon>
        <taxon>Pseudomonadota</taxon>
        <taxon>Alphaproteobacteria</taxon>
        <taxon>Hyphomicrobiales</taxon>
        <taxon>Nitrobacteraceae</taxon>
        <taxon>Bradyrhizobium</taxon>
    </lineage>
</organism>
<dbReference type="Gene3D" id="1.20.120.550">
    <property type="entry name" value="Membrane associated eicosanoid/glutathione metabolism-like domain"/>
    <property type="match status" value="1"/>
</dbReference>
<name>A0A7Y4GN64_9BRAD</name>
<dbReference type="EMBL" id="JAAVLX010000002">
    <property type="protein sequence ID" value="NOJ38875.1"/>
    <property type="molecule type" value="Genomic_DNA"/>
</dbReference>
<keyword evidence="3 5" id="KW-1133">Transmembrane helix</keyword>
<dbReference type="GO" id="GO:0006691">
    <property type="term" value="P:leukotriene metabolic process"/>
    <property type="evidence" value="ECO:0007669"/>
    <property type="project" value="UniProtKB-ARBA"/>
</dbReference>
<dbReference type="PANTHER" id="PTHR10250">
    <property type="entry name" value="MICROSOMAL GLUTATHIONE S-TRANSFERASE"/>
    <property type="match status" value="1"/>
</dbReference>
<comment type="caution">
    <text evidence="6">The sequence shown here is derived from an EMBL/GenBank/DDBJ whole genome shotgun (WGS) entry which is preliminary data.</text>
</comment>
<dbReference type="GO" id="GO:0004602">
    <property type="term" value="F:glutathione peroxidase activity"/>
    <property type="evidence" value="ECO:0007669"/>
    <property type="project" value="TreeGrafter"/>
</dbReference>
<comment type="subcellular location">
    <subcellularLocation>
        <location evidence="1">Membrane</location>
        <topology evidence="1">Multi-pass membrane protein</topology>
    </subcellularLocation>
</comment>
<dbReference type="AlphaFoldDB" id="A0A7Y4GN64"/>
<dbReference type="InterPro" id="IPR023352">
    <property type="entry name" value="MAPEG-like_dom_sf"/>
</dbReference>
<evidence type="ECO:0000256" key="3">
    <source>
        <dbReference type="ARBA" id="ARBA00022989"/>
    </source>
</evidence>